<proteinExistence type="predicted"/>
<organism evidence="4 5">
    <name type="scientific">Haloprofundus marisrubri</name>
    <dbReference type="NCBI Taxonomy" id="1514971"/>
    <lineage>
        <taxon>Archaea</taxon>
        <taxon>Methanobacteriati</taxon>
        <taxon>Methanobacteriota</taxon>
        <taxon>Stenosarchaea group</taxon>
        <taxon>Halobacteria</taxon>
        <taxon>Halobacteriales</taxon>
        <taxon>Haloferacaceae</taxon>
        <taxon>Haloprofundus</taxon>
    </lineage>
</organism>
<dbReference type="AlphaFoldDB" id="A0A0W1RAA7"/>
<gene>
    <name evidence="4" type="ORF">AUR64_12915</name>
</gene>
<accession>A0A0W1RAA7</accession>
<dbReference type="Gene3D" id="3.40.630.30">
    <property type="match status" value="1"/>
</dbReference>
<dbReference type="RefSeq" id="WP_058581810.1">
    <property type="nucleotide sequence ID" value="NZ_LOPU01000018.1"/>
</dbReference>
<dbReference type="InterPro" id="IPR016181">
    <property type="entry name" value="Acyl_CoA_acyltransferase"/>
</dbReference>
<protein>
    <recommendedName>
        <fullName evidence="3">N-acetyltransferase domain-containing protein</fullName>
    </recommendedName>
</protein>
<dbReference type="PANTHER" id="PTHR43877">
    <property type="entry name" value="AMINOALKYLPHOSPHONATE N-ACETYLTRANSFERASE-RELATED-RELATED"/>
    <property type="match status" value="1"/>
</dbReference>
<dbReference type="CDD" id="cd04301">
    <property type="entry name" value="NAT_SF"/>
    <property type="match status" value="1"/>
</dbReference>
<feature type="domain" description="N-acetyltransferase" evidence="3">
    <location>
        <begin position="1"/>
        <end position="176"/>
    </location>
</feature>
<dbReference type="Proteomes" id="UP000054387">
    <property type="component" value="Unassembled WGS sequence"/>
</dbReference>
<keyword evidence="5" id="KW-1185">Reference proteome</keyword>
<dbReference type="InterPro" id="IPR050832">
    <property type="entry name" value="Bact_Acetyltransf"/>
</dbReference>
<evidence type="ECO:0000313" key="5">
    <source>
        <dbReference type="Proteomes" id="UP000054387"/>
    </source>
</evidence>
<dbReference type="SUPFAM" id="SSF55729">
    <property type="entry name" value="Acyl-CoA N-acyltransferases (Nat)"/>
    <property type="match status" value="1"/>
</dbReference>
<dbReference type="EMBL" id="LOPU01000018">
    <property type="protein sequence ID" value="KTG10457.1"/>
    <property type="molecule type" value="Genomic_DNA"/>
</dbReference>
<evidence type="ECO:0000256" key="2">
    <source>
        <dbReference type="ARBA" id="ARBA00023315"/>
    </source>
</evidence>
<keyword evidence="1" id="KW-0808">Transferase</keyword>
<name>A0A0W1RAA7_9EURY</name>
<sequence length="185" mass="19896">MNVREANADDASAVAAVARESWHAAYDDLLSPSVVDETVDAWYDPTDLREQIAQSGEGGSGVYVAEIDGSVVGFAHVYGGSDGRNDASTARSTAATAERELGRLYVREAQWARGVGTALLDRAATDLAADGVERLRTVVFANNDGGRRFYDARGFEVRGERTEAFGGERYDQLVLVASLSELRSE</sequence>
<dbReference type="PANTHER" id="PTHR43877:SF1">
    <property type="entry name" value="ACETYLTRANSFERASE"/>
    <property type="match status" value="1"/>
</dbReference>
<reference evidence="4 5" key="1">
    <citation type="submission" date="2015-12" db="EMBL/GenBank/DDBJ databases">
        <title>Haloprofundus marisrubri gen. nov., sp. nov., an extremely halophilic archaeon isolated from the Discovery deep brine-seawater interface in the Red Sea.</title>
        <authorList>
            <person name="Zhang G."/>
            <person name="Stingl U."/>
            <person name="Rashid M."/>
        </authorList>
    </citation>
    <scope>NUCLEOTIDE SEQUENCE [LARGE SCALE GENOMIC DNA]</scope>
    <source>
        <strain evidence="4 5">SB9</strain>
    </source>
</reference>
<dbReference type="PROSITE" id="PS51186">
    <property type="entry name" value="GNAT"/>
    <property type="match status" value="1"/>
</dbReference>
<dbReference type="GO" id="GO:0016747">
    <property type="term" value="F:acyltransferase activity, transferring groups other than amino-acyl groups"/>
    <property type="evidence" value="ECO:0007669"/>
    <property type="project" value="InterPro"/>
</dbReference>
<comment type="caution">
    <text evidence="4">The sequence shown here is derived from an EMBL/GenBank/DDBJ whole genome shotgun (WGS) entry which is preliminary data.</text>
</comment>
<keyword evidence="2" id="KW-0012">Acyltransferase</keyword>
<dbReference type="OrthoDB" id="125295at2157"/>
<dbReference type="InterPro" id="IPR000182">
    <property type="entry name" value="GNAT_dom"/>
</dbReference>
<evidence type="ECO:0000256" key="1">
    <source>
        <dbReference type="ARBA" id="ARBA00022679"/>
    </source>
</evidence>
<evidence type="ECO:0000313" key="4">
    <source>
        <dbReference type="EMBL" id="KTG10457.1"/>
    </source>
</evidence>
<evidence type="ECO:0000259" key="3">
    <source>
        <dbReference type="PROSITE" id="PS51186"/>
    </source>
</evidence>
<dbReference type="Pfam" id="PF00583">
    <property type="entry name" value="Acetyltransf_1"/>
    <property type="match status" value="1"/>
</dbReference>